<reference evidence="1" key="1">
    <citation type="submission" date="2021-03" db="EMBL/GenBank/DDBJ databases">
        <title>Draft genome sequence of rust myrtle Austropuccinia psidii MF-1, a brazilian biotype.</title>
        <authorList>
            <person name="Quecine M.C."/>
            <person name="Pachon D.M.R."/>
            <person name="Bonatelli M.L."/>
            <person name="Correr F.H."/>
            <person name="Franceschini L.M."/>
            <person name="Leite T.F."/>
            <person name="Margarido G.R.A."/>
            <person name="Almeida C.A."/>
            <person name="Ferrarezi J.A."/>
            <person name="Labate C.A."/>
        </authorList>
    </citation>
    <scope>NUCLEOTIDE SEQUENCE</scope>
    <source>
        <strain evidence="1">MF-1</strain>
    </source>
</reference>
<dbReference type="EMBL" id="AVOT02075732">
    <property type="protein sequence ID" value="MBW0564374.1"/>
    <property type="molecule type" value="Genomic_DNA"/>
</dbReference>
<evidence type="ECO:0000313" key="2">
    <source>
        <dbReference type="Proteomes" id="UP000765509"/>
    </source>
</evidence>
<dbReference type="Proteomes" id="UP000765509">
    <property type="component" value="Unassembled WGS sequence"/>
</dbReference>
<dbReference type="OrthoDB" id="2505488at2759"/>
<protein>
    <submittedName>
        <fullName evidence="1">Uncharacterized protein</fullName>
    </submittedName>
</protein>
<dbReference type="AlphaFoldDB" id="A0A9Q3JLR5"/>
<evidence type="ECO:0000313" key="1">
    <source>
        <dbReference type="EMBL" id="MBW0564374.1"/>
    </source>
</evidence>
<comment type="caution">
    <text evidence="1">The sequence shown here is derived from an EMBL/GenBank/DDBJ whole genome shotgun (WGS) entry which is preliminary data.</text>
</comment>
<sequence>MWGIIYEKSIPVLPDPSLLQEFRNCFDDVEEIQVAQSKNSLNLIPPEDVITLKCAKPGRKKVGQTIVNVQEFFILYIKAKLAKLGINQWAPAIDEPINTLYNEAFQISAIQNF</sequence>
<organism evidence="1 2">
    <name type="scientific">Austropuccinia psidii MF-1</name>
    <dbReference type="NCBI Taxonomy" id="1389203"/>
    <lineage>
        <taxon>Eukaryota</taxon>
        <taxon>Fungi</taxon>
        <taxon>Dikarya</taxon>
        <taxon>Basidiomycota</taxon>
        <taxon>Pucciniomycotina</taxon>
        <taxon>Pucciniomycetes</taxon>
        <taxon>Pucciniales</taxon>
        <taxon>Sphaerophragmiaceae</taxon>
        <taxon>Austropuccinia</taxon>
    </lineage>
</organism>
<proteinExistence type="predicted"/>
<name>A0A9Q3JLR5_9BASI</name>
<accession>A0A9Q3JLR5</accession>
<gene>
    <name evidence="1" type="ORF">O181_104089</name>
</gene>
<keyword evidence="2" id="KW-1185">Reference proteome</keyword>